<feature type="domain" description="Nitrogenase/oxidoreductase component 1" evidence="14">
    <location>
        <begin position="17"/>
        <end position="408"/>
    </location>
</feature>
<keyword evidence="2 13" id="KW-0004">4Fe-4S</keyword>
<keyword evidence="10 13" id="KW-0408">Iron</keyword>
<dbReference type="GO" id="GO:0051539">
    <property type="term" value="F:4 iron, 4 sulfur cluster binding"/>
    <property type="evidence" value="ECO:0007669"/>
    <property type="project" value="UniProtKB-UniRule"/>
</dbReference>
<dbReference type="InterPro" id="IPR050293">
    <property type="entry name" value="LIPOR_BchN/ChlN"/>
</dbReference>
<dbReference type="SUPFAM" id="SSF53807">
    <property type="entry name" value="Helical backbone' metal receptor"/>
    <property type="match status" value="1"/>
</dbReference>
<evidence type="ECO:0000256" key="13">
    <source>
        <dbReference type="HAMAP-Rule" id="MF_00352"/>
    </source>
</evidence>
<comment type="cofactor">
    <cofactor evidence="13">
        <name>[4Fe-4S] cluster</name>
        <dbReference type="ChEBI" id="CHEBI:49883"/>
    </cofactor>
    <text evidence="13">Binds 1 [4Fe-4S] cluster per heterodimer. The cluster is bound at the heterodimer interface by residues from both subunits.</text>
</comment>
<keyword evidence="11 13" id="KW-0411">Iron-sulfur</keyword>
<keyword evidence="6 13" id="KW-0479">Metal-binding</keyword>
<comment type="subcellular location">
    <subcellularLocation>
        <location evidence="1 13">Plastid</location>
        <location evidence="1 13">Chloroplast</location>
    </subcellularLocation>
</comment>
<evidence type="ECO:0000256" key="3">
    <source>
        <dbReference type="ARBA" id="ARBA00022528"/>
    </source>
</evidence>
<evidence type="ECO:0000256" key="4">
    <source>
        <dbReference type="ARBA" id="ARBA00022531"/>
    </source>
</evidence>
<dbReference type="GO" id="GO:0019685">
    <property type="term" value="P:photosynthesis, dark reaction"/>
    <property type="evidence" value="ECO:0007669"/>
    <property type="project" value="InterPro"/>
</dbReference>
<dbReference type="EMBL" id="MH591102">
    <property type="protein sequence ID" value="AYC64727.1"/>
    <property type="molecule type" value="Genomic_DNA"/>
</dbReference>
<evidence type="ECO:0000256" key="5">
    <source>
        <dbReference type="ARBA" id="ARBA00022640"/>
    </source>
</evidence>
<dbReference type="PIRSF" id="PIRSF000162">
    <property type="entry name" value="P_chlorophyll_rd"/>
    <property type="match status" value="1"/>
</dbReference>
<comment type="catalytic activity">
    <reaction evidence="13">
        <text>chlorophyllide a + oxidized 2[4Fe-4S]-[ferredoxin] + 2 ADP + 2 phosphate = protochlorophyllide a + reduced 2[4Fe-4S]-[ferredoxin] + 2 ATP + 2 H2O</text>
        <dbReference type="Rhea" id="RHEA:28202"/>
        <dbReference type="Rhea" id="RHEA-COMP:10002"/>
        <dbReference type="Rhea" id="RHEA-COMP:10004"/>
        <dbReference type="ChEBI" id="CHEBI:15377"/>
        <dbReference type="ChEBI" id="CHEBI:30616"/>
        <dbReference type="ChEBI" id="CHEBI:33722"/>
        <dbReference type="ChEBI" id="CHEBI:33723"/>
        <dbReference type="ChEBI" id="CHEBI:43474"/>
        <dbReference type="ChEBI" id="CHEBI:83348"/>
        <dbReference type="ChEBI" id="CHEBI:83350"/>
        <dbReference type="ChEBI" id="CHEBI:456216"/>
        <dbReference type="EC" id="1.3.7.7"/>
    </reaction>
</comment>
<keyword evidence="5 15" id="KW-0934">Plastid</keyword>
<feature type="binding site" evidence="13">
    <location>
        <position position="42"/>
    </location>
    <ligand>
        <name>[4Fe-4S] cluster</name>
        <dbReference type="ChEBI" id="CHEBI:49883"/>
        <note>ligand shared with heterodimeric partner</note>
    </ligand>
</feature>
<dbReference type="InterPro" id="IPR000510">
    <property type="entry name" value="Nase/OxRdtase_comp1"/>
</dbReference>
<dbReference type="Pfam" id="PF00148">
    <property type="entry name" value="Oxidored_nitro"/>
    <property type="match status" value="1"/>
</dbReference>
<keyword evidence="4 13" id="KW-0602">Photosynthesis</keyword>
<comment type="function">
    <text evidence="13">Component of the dark-operative protochlorophyllide reductase (DPOR) that uses Mg-ATP and reduced ferredoxin to reduce ring D of protochlorophyllide (Pchlide) to form chlorophyllide a (Chlide). This reaction is light-independent. The NB-protein (ChlN-ChlB) is the catalytic component of the complex.</text>
</comment>
<dbReference type="GO" id="GO:0005524">
    <property type="term" value="F:ATP binding"/>
    <property type="evidence" value="ECO:0007669"/>
    <property type="project" value="UniProtKB-UniRule"/>
</dbReference>
<keyword evidence="7 13" id="KW-0547">Nucleotide-binding</keyword>
<comment type="subunit">
    <text evidence="13">Protochlorophyllide reductase is composed of three subunits; ChlL, ChlN and ChlB. Forms a heterotetramer of two ChlB and two ChlN subunits.</text>
</comment>
<dbReference type="PANTHER" id="PTHR39429">
    <property type="entry name" value="LIGHT-INDEPENDENT PROTOCHLOROPHYLLIDE REDUCTASE SUBUNIT N"/>
    <property type="match status" value="1"/>
</dbReference>
<dbReference type="HAMAP" id="MF_00352">
    <property type="entry name" value="ChlN_BchN"/>
    <property type="match status" value="1"/>
</dbReference>
<feature type="binding site" evidence="13">
    <location>
        <position position="17"/>
    </location>
    <ligand>
        <name>[4Fe-4S] cluster</name>
        <dbReference type="ChEBI" id="CHEBI:49883"/>
        <note>ligand shared with heterodimeric partner</note>
    </ligand>
</feature>
<comment type="similarity">
    <text evidence="13">Belongs to the BchN/ChlN family.</text>
</comment>
<dbReference type="NCBIfam" id="TIGR01279">
    <property type="entry name" value="DPOR_bchN"/>
    <property type="match status" value="1"/>
</dbReference>
<sequence>MFDLKFECETGNYHTFCPISCVAWLYQKISDSFFLVIGTKTCGYFLQNALGVMIFAEPRYAMAELEEGDISAQLKDYDELKKLCLQIQKNRNPSVLVWIGTCTTEIIKMDLENIALKIETIIGLPILVARANGLDYAFTQGEDTVLSAMVHRCPEYFLPQNQQSSLVVFGSLPSLVSQQLTKELEIQGVNVAGWLPETHYEELPALGSGVYVCGVNPFLSRTATTLMRRRKCQLIGAPFPIGPDGTRAWIEKICQVFNIQPKNLAQRENQIWKNLKEYLSLVKNRSVFFMGDNLLEISLARFLIRCGMIVYEIGIPYLDKRFQASELNLLEKTCNEQGIPMPLIVEKPDNYNQIQRIRALKPDLVITGLAHSNPLEARGIITKWSVEFTFAQIHGFTNVRDILELVTRPLRRNNNLKELGWSELALNNRF</sequence>
<proteinExistence type="inferred from homology"/>
<keyword evidence="9 13" id="KW-0560">Oxidoreductase</keyword>
<evidence type="ECO:0000256" key="7">
    <source>
        <dbReference type="ARBA" id="ARBA00022741"/>
    </source>
</evidence>
<gene>
    <name evidence="13 15" type="primary">chlN</name>
</gene>
<dbReference type="InterPro" id="IPR005970">
    <property type="entry name" value="Protochl_reductN"/>
</dbReference>
<evidence type="ECO:0000256" key="12">
    <source>
        <dbReference type="ARBA" id="ARBA00023171"/>
    </source>
</evidence>
<comment type="pathway">
    <text evidence="13">Porphyrin-containing compound metabolism; chlorophyll biosynthesis (light-independent).</text>
</comment>
<evidence type="ECO:0000256" key="2">
    <source>
        <dbReference type="ARBA" id="ARBA00022485"/>
    </source>
</evidence>
<reference evidence="15" key="2">
    <citation type="journal article" date="2019" name="Mol. Phylogenet. Evol.">
        <title>Reassessment of the classification of bryopsidales (chlorophyta) based on chloroplast phylogenomic analyses.</title>
        <authorList>
            <person name="Cremen M.C."/>
            <person name="Leliaert F."/>
            <person name="West J."/>
            <person name="Lam D.W."/>
            <person name="Shimada S."/>
            <person name="Lopez-Bautista J.M."/>
            <person name="Verbruggen H."/>
        </authorList>
    </citation>
    <scope>NUCLEOTIDE SEQUENCE</scope>
</reference>
<evidence type="ECO:0000259" key="14">
    <source>
        <dbReference type="Pfam" id="PF00148"/>
    </source>
</evidence>
<evidence type="ECO:0000313" key="15">
    <source>
        <dbReference type="EMBL" id="AYC64727.1"/>
    </source>
</evidence>
<dbReference type="Gene3D" id="3.40.50.1980">
    <property type="entry name" value="Nitrogenase molybdenum iron protein domain"/>
    <property type="match status" value="3"/>
</dbReference>
<dbReference type="AlphaFoldDB" id="A0A386AZ50"/>
<feature type="binding site" evidence="13">
    <location>
        <position position="102"/>
    </location>
    <ligand>
        <name>[4Fe-4S] cluster</name>
        <dbReference type="ChEBI" id="CHEBI:49883"/>
        <note>ligand shared with heterodimeric partner</note>
    </ligand>
</feature>
<dbReference type="GO" id="GO:0009507">
    <property type="term" value="C:chloroplast"/>
    <property type="evidence" value="ECO:0007669"/>
    <property type="project" value="UniProtKB-SubCell"/>
</dbReference>
<dbReference type="GO" id="GO:0016636">
    <property type="term" value="F:oxidoreductase activity, acting on the CH-CH group of donors, iron-sulfur protein as acceptor"/>
    <property type="evidence" value="ECO:0007669"/>
    <property type="project" value="UniProtKB-UniRule"/>
</dbReference>
<organism evidence="15">
    <name type="scientific">Boodleopsis sp. FL1161</name>
    <dbReference type="NCBI Taxonomy" id="2364084"/>
    <lineage>
        <taxon>Eukaryota</taxon>
        <taxon>Viridiplantae</taxon>
        <taxon>Chlorophyta</taxon>
        <taxon>core chlorophytes</taxon>
        <taxon>Ulvophyceae</taxon>
        <taxon>TCBD clade</taxon>
        <taxon>Bryopsidales</taxon>
        <taxon>Halimedineae</taxon>
        <taxon>Halimedaceae</taxon>
        <taxon>Rhipileae</taxon>
        <taxon>Boodleopsis</taxon>
    </lineage>
</organism>
<dbReference type="NCBIfam" id="NF002768">
    <property type="entry name" value="PRK02842.1"/>
    <property type="match status" value="1"/>
</dbReference>
<dbReference type="GO" id="GO:0046872">
    <property type="term" value="F:metal ion binding"/>
    <property type="evidence" value="ECO:0007669"/>
    <property type="project" value="UniProtKB-KW"/>
</dbReference>
<reference evidence="15" key="1">
    <citation type="submission" date="2018-07" db="EMBL/GenBank/DDBJ databases">
        <authorList>
            <person name="Quirk P.G."/>
            <person name="Krulwich T.A."/>
        </authorList>
    </citation>
    <scope>NUCLEOTIDE SEQUENCE</scope>
</reference>
<evidence type="ECO:0000256" key="6">
    <source>
        <dbReference type="ARBA" id="ARBA00022723"/>
    </source>
</evidence>
<dbReference type="CDD" id="cd01979">
    <property type="entry name" value="Pchlide_reductase_N"/>
    <property type="match status" value="1"/>
</dbReference>
<keyword evidence="8 13" id="KW-0067">ATP-binding</keyword>
<protein>
    <recommendedName>
        <fullName evidence="13">Light-independent protochlorophyllide reductase subunit N</fullName>
        <shortName evidence="13">DPOR subunit N</shortName>
        <shortName evidence="13">LI-POR subunit N</shortName>
        <ecNumber evidence="13">1.3.7.7</ecNumber>
    </recommendedName>
</protein>
<name>A0A386AZ50_9CHLO</name>
<accession>A0A386AZ50</accession>
<evidence type="ECO:0000256" key="9">
    <source>
        <dbReference type="ARBA" id="ARBA00023002"/>
    </source>
</evidence>
<dbReference type="GO" id="GO:0036068">
    <property type="term" value="P:light-independent chlorophyll biosynthetic process"/>
    <property type="evidence" value="ECO:0007669"/>
    <property type="project" value="UniProtKB-UniRule"/>
</dbReference>
<evidence type="ECO:0000256" key="1">
    <source>
        <dbReference type="ARBA" id="ARBA00004229"/>
    </source>
</evidence>
<dbReference type="GO" id="GO:0016730">
    <property type="term" value="F:oxidoreductase activity, acting on iron-sulfur proteins as donors"/>
    <property type="evidence" value="ECO:0007669"/>
    <property type="project" value="InterPro"/>
</dbReference>
<keyword evidence="3 15" id="KW-0150">Chloroplast</keyword>
<keyword evidence="12 13" id="KW-0149">Chlorophyll biosynthesis</keyword>
<dbReference type="EC" id="1.3.7.7" evidence="13"/>
<dbReference type="UniPathway" id="UPA00670"/>
<evidence type="ECO:0000256" key="10">
    <source>
        <dbReference type="ARBA" id="ARBA00023004"/>
    </source>
</evidence>
<evidence type="ECO:0000256" key="8">
    <source>
        <dbReference type="ARBA" id="ARBA00022840"/>
    </source>
</evidence>
<dbReference type="PANTHER" id="PTHR39429:SF3">
    <property type="entry name" value="LIGHT-INDEPENDENT PROTOCHLOROPHYLLIDE REDUCTASE SUBUNIT N"/>
    <property type="match status" value="1"/>
</dbReference>
<evidence type="ECO:0000256" key="11">
    <source>
        <dbReference type="ARBA" id="ARBA00023014"/>
    </source>
</evidence>
<geneLocation type="chloroplast" evidence="15"/>